<dbReference type="EMBL" id="JAKZGS010000005">
    <property type="protein sequence ID" value="MCH7398009.1"/>
    <property type="molecule type" value="Genomic_DNA"/>
</dbReference>
<dbReference type="Proteomes" id="UP001165488">
    <property type="component" value="Unassembled WGS sequence"/>
</dbReference>
<dbReference type="InterPro" id="IPR019236">
    <property type="entry name" value="APP1_cat"/>
</dbReference>
<dbReference type="PANTHER" id="PTHR28208:SF3">
    <property type="entry name" value="PHOSPHATIDATE PHOSPHATASE APP1"/>
    <property type="match status" value="1"/>
</dbReference>
<name>A0ABS9UN23_9BACT</name>
<protein>
    <submittedName>
        <fullName evidence="2">DUF2183 domain-containing protein</fullName>
    </submittedName>
</protein>
<reference evidence="2" key="1">
    <citation type="submission" date="2022-03" db="EMBL/GenBank/DDBJ databases">
        <title>De novo assembled genomes of Belliella spp. (Cyclobacteriaceae) strains.</title>
        <authorList>
            <person name="Szabo A."/>
            <person name="Korponai K."/>
            <person name="Felfoldi T."/>
        </authorList>
    </citation>
    <scope>NUCLEOTIDE SEQUENCE</scope>
    <source>
        <strain evidence="2">DSM 107340</strain>
    </source>
</reference>
<dbReference type="InterPro" id="IPR036412">
    <property type="entry name" value="HAD-like_sf"/>
</dbReference>
<dbReference type="PANTHER" id="PTHR28208">
    <property type="entry name" value="PHOSPHATIDATE PHOSPHATASE APP1"/>
    <property type="match status" value="1"/>
</dbReference>
<comment type="caution">
    <text evidence="2">The sequence shown here is derived from an EMBL/GenBank/DDBJ whole genome shotgun (WGS) entry which is preliminary data.</text>
</comment>
<evidence type="ECO:0000259" key="1">
    <source>
        <dbReference type="Pfam" id="PF09949"/>
    </source>
</evidence>
<sequence>MEIFLAFGNERVIFIKGRLVEAYKQSKPSEKNTALQNFLGTLRRYAGNSVSDGRIILQYQGIKEILVSNEEGLFETHLTVPAPKNGQRDIATLTLIEDEGITAEKNSIEVSINRISENHPTGIVSDIDDTIVVSHATSLGKKLWLSISKNAYTRRPFPGVSEFYDLLSKNGQNPVFYVSSSDWNLFDLIQDFLDFRTIPKGPILLKDPHVSLKNIWKSGGGNHDHKLEKISQLMSLFPKMKFILIGDSGQHDPELYIRIIEKFPDRVKAVYIRRIKKVDEKRENQLNQYNSEIPVAWVKDSLEAISHAKNFL</sequence>
<gene>
    <name evidence="2" type="ORF">MM236_08410</name>
</gene>
<keyword evidence="3" id="KW-1185">Reference proteome</keyword>
<organism evidence="2 3">
    <name type="scientific">Belliella calami</name>
    <dbReference type="NCBI Taxonomy" id="2923436"/>
    <lineage>
        <taxon>Bacteria</taxon>
        <taxon>Pseudomonadati</taxon>
        <taxon>Bacteroidota</taxon>
        <taxon>Cytophagia</taxon>
        <taxon>Cytophagales</taxon>
        <taxon>Cyclobacteriaceae</taxon>
        <taxon>Belliella</taxon>
    </lineage>
</organism>
<evidence type="ECO:0000313" key="2">
    <source>
        <dbReference type="EMBL" id="MCH7398009.1"/>
    </source>
</evidence>
<dbReference type="Pfam" id="PF09949">
    <property type="entry name" value="APP1_cat"/>
    <property type="match status" value="1"/>
</dbReference>
<accession>A0ABS9UN23</accession>
<proteinExistence type="predicted"/>
<dbReference type="SUPFAM" id="SSF56784">
    <property type="entry name" value="HAD-like"/>
    <property type="match status" value="1"/>
</dbReference>
<dbReference type="RefSeq" id="WP_241274523.1">
    <property type="nucleotide sequence ID" value="NZ_JAKZGS010000005.1"/>
</dbReference>
<dbReference type="InterPro" id="IPR052935">
    <property type="entry name" value="Mg2+_PAP"/>
</dbReference>
<evidence type="ECO:0000313" key="3">
    <source>
        <dbReference type="Proteomes" id="UP001165488"/>
    </source>
</evidence>
<feature type="domain" description="Phosphatidate phosphatase APP1 catalytic" evidence="1">
    <location>
        <begin position="122"/>
        <end position="274"/>
    </location>
</feature>